<evidence type="ECO:0000256" key="5">
    <source>
        <dbReference type="ARBA" id="ARBA00022664"/>
    </source>
</evidence>
<proteinExistence type="evidence at transcript level"/>
<gene>
    <name evidence="17" type="primary">CypH</name>
</gene>
<evidence type="ECO:0000256" key="12">
    <source>
        <dbReference type="ARBA" id="ARBA00023242"/>
    </source>
</evidence>
<dbReference type="EC" id="5.2.1.8" evidence="15"/>
<dbReference type="FunFam" id="2.40.100.10:FF:000017">
    <property type="entry name" value="Peptidyl-prolyl cis-trans isomerase"/>
    <property type="match status" value="1"/>
</dbReference>
<keyword evidence="9" id="KW-0143">Chaperone</keyword>
<evidence type="ECO:0000256" key="14">
    <source>
        <dbReference type="ARBA" id="ARBA00059766"/>
    </source>
</evidence>
<evidence type="ECO:0000256" key="6">
    <source>
        <dbReference type="ARBA" id="ARBA00022728"/>
    </source>
</evidence>
<dbReference type="CDD" id="cd01926">
    <property type="entry name" value="cyclophilin_ABH_like"/>
    <property type="match status" value="1"/>
</dbReference>
<evidence type="ECO:0000259" key="16">
    <source>
        <dbReference type="PROSITE" id="PS50072"/>
    </source>
</evidence>
<keyword evidence="6" id="KW-0747">Spliceosome</keyword>
<keyword evidence="7" id="KW-0007">Acetylation</keyword>
<dbReference type="InterPro" id="IPR029000">
    <property type="entry name" value="Cyclophilin-like_dom_sf"/>
</dbReference>
<keyword evidence="12" id="KW-0539">Nucleus</keyword>
<keyword evidence="4" id="KW-0963">Cytoplasm</keyword>
<keyword evidence="5" id="KW-0507">mRNA processing</keyword>
<dbReference type="PANTHER" id="PTHR11071">
    <property type="entry name" value="PEPTIDYL-PROLYL CIS-TRANS ISOMERASE"/>
    <property type="match status" value="1"/>
</dbReference>
<dbReference type="PROSITE" id="PS50072">
    <property type="entry name" value="CSA_PPIASE_2"/>
    <property type="match status" value="1"/>
</dbReference>
<evidence type="ECO:0000256" key="2">
    <source>
        <dbReference type="ARBA" id="ARBA00004324"/>
    </source>
</evidence>
<name>A0A097A0A8_SINSH</name>
<protein>
    <recommendedName>
        <fullName evidence="15">Peptidyl-prolyl cis-trans isomerase</fullName>
        <shortName evidence="15">PPIase</shortName>
        <ecNumber evidence="15">5.2.1.8</ecNumber>
    </recommendedName>
</protein>
<evidence type="ECO:0000256" key="10">
    <source>
        <dbReference type="ARBA" id="ARBA00023187"/>
    </source>
</evidence>
<dbReference type="PRINTS" id="PR00153">
    <property type="entry name" value="CSAPPISMRASE"/>
</dbReference>
<dbReference type="GO" id="GO:0003755">
    <property type="term" value="F:peptidyl-prolyl cis-trans isomerase activity"/>
    <property type="evidence" value="ECO:0007669"/>
    <property type="project" value="UniProtKB-UniRule"/>
</dbReference>
<evidence type="ECO:0000256" key="13">
    <source>
        <dbReference type="ARBA" id="ARBA00038512"/>
    </source>
</evidence>
<reference evidence="17" key="1">
    <citation type="submission" date="2014-04" db="EMBL/GenBank/DDBJ databases">
        <title>Cloning and bioinformatics analysis of CyPs family from feshwater pearl mussels, Hyriopsis schlegelii.</title>
        <authorList>
            <person name="Luo C."/>
            <person name="Hong Y.J."/>
            <person name="He J."/>
            <person name="Wang J.H."/>
            <person name="Sheng J.Q."/>
            <person name="Shi J.W."/>
        </authorList>
    </citation>
    <scope>NUCLEOTIDE SEQUENCE</scope>
</reference>
<dbReference type="Gene3D" id="2.40.100.10">
    <property type="entry name" value="Cyclophilin-like"/>
    <property type="match status" value="1"/>
</dbReference>
<comment type="function">
    <text evidence="14">PPIase that catalyzes the cis-trans isomerization of proline imidic peptide bonds in oligopeptides and may therefore assist protein folding. Participates in pre-mRNA splicing. May play a role in the assembly of the U4/U5/U6 tri-snRNP complex, one of the building blocks of the spliceosome. May act as a chaperone.</text>
</comment>
<dbReference type="PIRSF" id="PIRSF001467">
    <property type="entry name" value="Peptidylpro_ismrse"/>
    <property type="match status" value="1"/>
</dbReference>
<sequence length="179" mass="19662">MSLAEKPSNLNNPIVFFDISIGQVEVGRIKFELFADVVPKTAENFRQFCTGEYKKDGLPIGYKGTSFHRVIKDFMVQGGDFVNHDGTGLMSTYGGPFADENFKLKHSLPGMLSMANSGKDTNGCQFFITCAKCDFLDGKHVVFGKVIDGLLVLRKIENCPTGPNNKPKIPVVISQCGEM</sequence>
<evidence type="ECO:0000256" key="4">
    <source>
        <dbReference type="ARBA" id="ARBA00022490"/>
    </source>
</evidence>
<comment type="similarity">
    <text evidence="13">Belongs to the cyclophilin-type PPIase family. PPIase H subfamily.</text>
</comment>
<accession>A0A097A0A8</accession>
<dbReference type="AlphaFoldDB" id="A0A097A0A8"/>
<dbReference type="PANTHER" id="PTHR11071:SF561">
    <property type="entry name" value="PEPTIDYL-PROLYL CIS-TRANS ISOMERASE D-RELATED"/>
    <property type="match status" value="1"/>
</dbReference>
<dbReference type="InterPro" id="IPR024936">
    <property type="entry name" value="Cyclophilin-type_PPIase"/>
</dbReference>
<evidence type="ECO:0000256" key="9">
    <source>
        <dbReference type="ARBA" id="ARBA00023186"/>
    </source>
</evidence>
<evidence type="ECO:0000256" key="1">
    <source>
        <dbReference type="ARBA" id="ARBA00000971"/>
    </source>
</evidence>
<dbReference type="InterPro" id="IPR002130">
    <property type="entry name" value="Cyclophilin-type_PPIase_dom"/>
</dbReference>
<keyword evidence="8 15" id="KW-0697">Rotamase</keyword>
<dbReference type="GO" id="GO:0016607">
    <property type="term" value="C:nuclear speck"/>
    <property type="evidence" value="ECO:0007669"/>
    <property type="project" value="UniProtKB-SubCell"/>
</dbReference>
<comment type="function">
    <text evidence="15">PPIases accelerate the folding of proteins. It catalyzes the cis-trans isomerization of proline imidic peptide bonds in oligopeptides.</text>
</comment>
<organism evidence="17">
    <name type="scientific">Sinohyriopsis schlegelii</name>
    <name type="common">Biwa pearly mussel</name>
    <name type="synonym">Hyriopsis schlegelii</name>
    <dbReference type="NCBI Taxonomy" id="2706150"/>
    <lineage>
        <taxon>Eukaryota</taxon>
        <taxon>Metazoa</taxon>
        <taxon>Spiralia</taxon>
        <taxon>Lophotrochozoa</taxon>
        <taxon>Mollusca</taxon>
        <taxon>Bivalvia</taxon>
        <taxon>Autobranchia</taxon>
        <taxon>Heteroconchia</taxon>
        <taxon>Palaeoheterodonta</taxon>
        <taxon>Unionida</taxon>
        <taxon>Unionoidea</taxon>
        <taxon>Unionidae</taxon>
        <taxon>Gonideinae</taxon>
        <taxon>Sinohyriopsis</taxon>
    </lineage>
</organism>
<keyword evidence="10" id="KW-0508">mRNA splicing</keyword>
<dbReference type="GO" id="GO:0005737">
    <property type="term" value="C:cytoplasm"/>
    <property type="evidence" value="ECO:0007669"/>
    <property type="project" value="UniProtKB-SubCell"/>
</dbReference>
<dbReference type="GO" id="GO:0006397">
    <property type="term" value="P:mRNA processing"/>
    <property type="evidence" value="ECO:0007669"/>
    <property type="project" value="UniProtKB-KW"/>
</dbReference>
<evidence type="ECO:0000256" key="15">
    <source>
        <dbReference type="RuleBase" id="RU363019"/>
    </source>
</evidence>
<dbReference type="EMBL" id="KJ747386">
    <property type="protein sequence ID" value="AIS39018.1"/>
    <property type="molecule type" value="mRNA"/>
</dbReference>
<evidence type="ECO:0000256" key="11">
    <source>
        <dbReference type="ARBA" id="ARBA00023235"/>
    </source>
</evidence>
<dbReference type="GO" id="GO:0005681">
    <property type="term" value="C:spliceosomal complex"/>
    <property type="evidence" value="ECO:0007669"/>
    <property type="project" value="UniProtKB-KW"/>
</dbReference>
<dbReference type="GO" id="GO:0016018">
    <property type="term" value="F:cyclosporin A binding"/>
    <property type="evidence" value="ECO:0007669"/>
    <property type="project" value="TreeGrafter"/>
</dbReference>
<dbReference type="InterPro" id="IPR020892">
    <property type="entry name" value="Cyclophilin-type_PPIase_CS"/>
</dbReference>
<feature type="domain" description="PPIase cyclophilin-type" evidence="16">
    <location>
        <begin position="16"/>
        <end position="178"/>
    </location>
</feature>
<dbReference type="PROSITE" id="PS00170">
    <property type="entry name" value="CSA_PPIASE_1"/>
    <property type="match status" value="1"/>
</dbReference>
<comment type="catalytic activity">
    <reaction evidence="1 15">
        <text>[protein]-peptidylproline (omega=180) = [protein]-peptidylproline (omega=0)</text>
        <dbReference type="Rhea" id="RHEA:16237"/>
        <dbReference type="Rhea" id="RHEA-COMP:10747"/>
        <dbReference type="Rhea" id="RHEA-COMP:10748"/>
        <dbReference type="ChEBI" id="CHEBI:83833"/>
        <dbReference type="ChEBI" id="CHEBI:83834"/>
        <dbReference type="EC" id="5.2.1.8"/>
    </reaction>
</comment>
<dbReference type="GO" id="GO:0006457">
    <property type="term" value="P:protein folding"/>
    <property type="evidence" value="ECO:0007669"/>
    <property type="project" value="InterPro"/>
</dbReference>
<evidence type="ECO:0000313" key="17">
    <source>
        <dbReference type="EMBL" id="AIS39018.1"/>
    </source>
</evidence>
<dbReference type="Pfam" id="PF00160">
    <property type="entry name" value="Pro_isomerase"/>
    <property type="match status" value="1"/>
</dbReference>
<keyword evidence="11 15" id="KW-0413">Isomerase</keyword>
<evidence type="ECO:0000256" key="7">
    <source>
        <dbReference type="ARBA" id="ARBA00022990"/>
    </source>
</evidence>
<evidence type="ECO:0000256" key="3">
    <source>
        <dbReference type="ARBA" id="ARBA00004496"/>
    </source>
</evidence>
<evidence type="ECO:0000256" key="8">
    <source>
        <dbReference type="ARBA" id="ARBA00023110"/>
    </source>
</evidence>
<dbReference type="SUPFAM" id="SSF50891">
    <property type="entry name" value="Cyclophilin-like"/>
    <property type="match status" value="1"/>
</dbReference>
<comment type="subcellular location">
    <subcellularLocation>
        <location evidence="3">Cytoplasm</location>
    </subcellularLocation>
    <subcellularLocation>
        <location evidence="2">Nucleus speckle</location>
    </subcellularLocation>
</comment>
<dbReference type="GO" id="GO:0008380">
    <property type="term" value="P:RNA splicing"/>
    <property type="evidence" value="ECO:0007669"/>
    <property type="project" value="UniProtKB-KW"/>
</dbReference>